<dbReference type="SUPFAM" id="SSF50939">
    <property type="entry name" value="Sialidases"/>
    <property type="match status" value="1"/>
</dbReference>
<comment type="caution">
    <text evidence="1">The sequence shown here is derived from an EMBL/GenBank/DDBJ whole genome shotgun (WGS) entry which is preliminary data.</text>
</comment>
<evidence type="ECO:0008006" key="2">
    <source>
        <dbReference type="Google" id="ProtNLM"/>
    </source>
</evidence>
<evidence type="ECO:0000313" key="1">
    <source>
        <dbReference type="EMBL" id="GAH34005.1"/>
    </source>
</evidence>
<protein>
    <recommendedName>
        <fullName evidence="2">Sialidase domain-containing protein</fullName>
    </recommendedName>
</protein>
<sequence length="131" mass="14388">MKGPDPDKPYFKGPRKYVRIPSHLYGPVFASHNHGPGVVACPNGDLLAAWFSTVTEGNREMVQAGSRLRWGAKEWEPASLFWDGPDRNDTGAGLWFDGKDTIYHFAGVSFAAASRCILAIRTSTDSGETWS</sequence>
<dbReference type="EMBL" id="BARU01013198">
    <property type="protein sequence ID" value="GAH34005.1"/>
    <property type="molecule type" value="Genomic_DNA"/>
</dbReference>
<name>X1FND5_9ZZZZ</name>
<accession>X1FND5</accession>
<proteinExistence type="predicted"/>
<dbReference type="AlphaFoldDB" id="X1FND5"/>
<dbReference type="CDD" id="cd15482">
    <property type="entry name" value="Sialidase_non-viral"/>
    <property type="match status" value="1"/>
</dbReference>
<dbReference type="InterPro" id="IPR036278">
    <property type="entry name" value="Sialidase_sf"/>
</dbReference>
<feature type="non-terminal residue" evidence="1">
    <location>
        <position position="131"/>
    </location>
</feature>
<gene>
    <name evidence="1" type="ORF">S03H2_23967</name>
</gene>
<organism evidence="1">
    <name type="scientific">marine sediment metagenome</name>
    <dbReference type="NCBI Taxonomy" id="412755"/>
    <lineage>
        <taxon>unclassified sequences</taxon>
        <taxon>metagenomes</taxon>
        <taxon>ecological metagenomes</taxon>
    </lineage>
</organism>
<reference evidence="1" key="1">
    <citation type="journal article" date="2014" name="Front. Microbiol.">
        <title>High frequency of phylogenetically diverse reductive dehalogenase-homologous genes in deep subseafloor sedimentary metagenomes.</title>
        <authorList>
            <person name="Kawai M."/>
            <person name="Futagami T."/>
            <person name="Toyoda A."/>
            <person name="Takaki Y."/>
            <person name="Nishi S."/>
            <person name="Hori S."/>
            <person name="Arai W."/>
            <person name="Tsubouchi T."/>
            <person name="Morono Y."/>
            <person name="Uchiyama I."/>
            <person name="Ito T."/>
            <person name="Fujiyama A."/>
            <person name="Inagaki F."/>
            <person name="Takami H."/>
        </authorList>
    </citation>
    <scope>NUCLEOTIDE SEQUENCE</scope>
    <source>
        <strain evidence="1">Expedition CK06-06</strain>
    </source>
</reference>